<protein>
    <submittedName>
        <fullName evidence="1">Uncharacterized protein</fullName>
    </submittedName>
</protein>
<dbReference type="AlphaFoldDB" id="A0AAE0UFZ9"/>
<sequence length="256" mass="28370">MRLYGEVNASSGPITQEKISWPCACACAWMASLMMGPRWWMSAIGVSMRGSFEVLWVSSGEDRSVNSWVYEPSTVCTAGQGLSRADRRICFTWVQHWLLCVTLASSAKGMGSDGVWRSWGSCSLEVSSIALVSRLPRRKRIDTPVVRGLKLEFLAAREVLEGWASEEDTDFVSSTESPGAIRGTAAGYHGHELRAITTFPRKGTTGWYGTSSGWAYGQRHDLTREVGAGLLAVDEHGEGLCRETRHPQLRWARERH</sequence>
<dbReference type="Proteomes" id="UP001281003">
    <property type="component" value="Unassembled WGS sequence"/>
</dbReference>
<reference evidence="1" key="2">
    <citation type="submission" date="2023-07" db="EMBL/GenBank/DDBJ databases">
        <authorList>
            <consortium name="Lawrence Berkeley National Laboratory"/>
            <person name="Haridas S."/>
            <person name="Hensen N."/>
            <person name="Bonometti L."/>
            <person name="Westerberg I."/>
            <person name="Brannstrom I.O."/>
            <person name="Guillou S."/>
            <person name="Cros-Aarteil S."/>
            <person name="Calhoun S."/>
            <person name="Kuo A."/>
            <person name="Mondo S."/>
            <person name="Pangilinan J."/>
            <person name="Riley R."/>
            <person name="LaButti K."/>
            <person name="Andreopoulos B."/>
            <person name="Lipzen A."/>
            <person name="Chen C."/>
            <person name="Yanf M."/>
            <person name="Daum C."/>
            <person name="Ng V."/>
            <person name="Clum A."/>
            <person name="Steindorff A."/>
            <person name="Ohm R."/>
            <person name="Martin F."/>
            <person name="Silar P."/>
            <person name="Natvig D."/>
            <person name="Lalanne C."/>
            <person name="Gautier V."/>
            <person name="Ament-velasquez S.L."/>
            <person name="Kruys A."/>
            <person name="Hutchinson M.I."/>
            <person name="Powell A.J."/>
            <person name="Barry K."/>
            <person name="Miller A.N."/>
            <person name="Grigoriev I.V."/>
            <person name="Debuchy R."/>
            <person name="Gladieux P."/>
            <person name="Thoren M.H."/>
            <person name="Johannesson H."/>
        </authorList>
    </citation>
    <scope>NUCLEOTIDE SEQUENCE</scope>
    <source>
        <strain evidence="1">FGSC 1904</strain>
    </source>
</reference>
<dbReference type="EMBL" id="JAUTDP010000001">
    <property type="protein sequence ID" value="KAK3402772.1"/>
    <property type="molecule type" value="Genomic_DNA"/>
</dbReference>
<gene>
    <name evidence="1" type="ORF">B0T20DRAFT_388457</name>
</gene>
<reference evidence="1" key="1">
    <citation type="journal article" date="2023" name="Mol. Phylogenet. Evol.">
        <title>Genome-scale phylogeny and comparative genomics of the fungal order Sordariales.</title>
        <authorList>
            <person name="Hensen N."/>
            <person name="Bonometti L."/>
            <person name="Westerberg I."/>
            <person name="Brannstrom I.O."/>
            <person name="Guillou S."/>
            <person name="Cros-Aarteil S."/>
            <person name="Calhoun S."/>
            <person name="Haridas S."/>
            <person name="Kuo A."/>
            <person name="Mondo S."/>
            <person name="Pangilinan J."/>
            <person name="Riley R."/>
            <person name="LaButti K."/>
            <person name="Andreopoulos B."/>
            <person name="Lipzen A."/>
            <person name="Chen C."/>
            <person name="Yan M."/>
            <person name="Daum C."/>
            <person name="Ng V."/>
            <person name="Clum A."/>
            <person name="Steindorff A."/>
            <person name="Ohm R.A."/>
            <person name="Martin F."/>
            <person name="Silar P."/>
            <person name="Natvig D.O."/>
            <person name="Lalanne C."/>
            <person name="Gautier V."/>
            <person name="Ament-Velasquez S.L."/>
            <person name="Kruys A."/>
            <person name="Hutchinson M.I."/>
            <person name="Powell A.J."/>
            <person name="Barry K."/>
            <person name="Miller A.N."/>
            <person name="Grigoriev I.V."/>
            <person name="Debuchy R."/>
            <person name="Gladieux P."/>
            <person name="Hiltunen Thoren M."/>
            <person name="Johannesson H."/>
        </authorList>
    </citation>
    <scope>NUCLEOTIDE SEQUENCE</scope>
    <source>
        <strain evidence="1">FGSC 1904</strain>
    </source>
</reference>
<name>A0AAE0UFZ9_SORBR</name>
<keyword evidence="2" id="KW-1185">Reference proteome</keyword>
<comment type="caution">
    <text evidence="1">The sequence shown here is derived from an EMBL/GenBank/DDBJ whole genome shotgun (WGS) entry which is preliminary data.</text>
</comment>
<accession>A0AAE0UFZ9</accession>
<proteinExistence type="predicted"/>
<evidence type="ECO:0000313" key="1">
    <source>
        <dbReference type="EMBL" id="KAK3402772.1"/>
    </source>
</evidence>
<evidence type="ECO:0000313" key="2">
    <source>
        <dbReference type="Proteomes" id="UP001281003"/>
    </source>
</evidence>
<organism evidence="1 2">
    <name type="scientific">Sordaria brevicollis</name>
    <dbReference type="NCBI Taxonomy" id="83679"/>
    <lineage>
        <taxon>Eukaryota</taxon>
        <taxon>Fungi</taxon>
        <taxon>Dikarya</taxon>
        <taxon>Ascomycota</taxon>
        <taxon>Pezizomycotina</taxon>
        <taxon>Sordariomycetes</taxon>
        <taxon>Sordariomycetidae</taxon>
        <taxon>Sordariales</taxon>
        <taxon>Sordariaceae</taxon>
        <taxon>Sordaria</taxon>
    </lineage>
</organism>